<evidence type="ECO:0000256" key="1">
    <source>
        <dbReference type="SAM" id="Phobius"/>
    </source>
</evidence>
<organism evidence="2 3">
    <name type="scientific">Sinorhizobium psoraleae</name>
    <dbReference type="NCBI Taxonomy" id="520838"/>
    <lineage>
        <taxon>Bacteria</taxon>
        <taxon>Pseudomonadati</taxon>
        <taxon>Pseudomonadota</taxon>
        <taxon>Alphaproteobacteria</taxon>
        <taxon>Hyphomicrobiales</taxon>
        <taxon>Rhizobiaceae</taxon>
        <taxon>Sinorhizobium/Ensifer group</taxon>
        <taxon>Sinorhizobium</taxon>
    </lineage>
</organism>
<dbReference type="EMBL" id="JAPVOI010000004">
    <property type="protein sequence ID" value="MCZ4091771.1"/>
    <property type="molecule type" value="Genomic_DNA"/>
</dbReference>
<sequence>MNAIKATTQSRYTIYTAQPARRARGNLIPHTVAIAAAFGFLSALIIGAI</sequence>
<evidence type="ECO:0000313" key="3">
    <source>
        <dbReference type="Proteomes" id="UP001079430"/>
    </source>
</evidence>
<protein>
    <recommendedName>
        <fullName evidence="4">Transmembrane protein</fullName>
    </recommendedName>
</protein>
<keyword evidence="3" id="KW-1185">Reference proteome</keyword>
<gene>
    <name evidence="2" type="ORF">O3W52_17370</name>
</gene>
<evidence type="ECO:0000313" key="2">
    <source>
        <dbReference type="EMBL" id="MCZ4091771.1"/>
    </source>
</evidence>
<keyword evidence="1" id="KW-0472">Membrane</keyword>
<reference evidence="2" key="1">
    <citation type="submission" date="2022-10" db="EMBL/GenBank/DDBJ databases">
        <title>Whole genome sequencing of three plant growth promoting bacteria isolated from Vachellia tortilis subsp. raddiana in Morocco.</title>
        <authorList>
            <person name="Hnini M."/>
            <person name="Zouagui R."/>
            <person name="Zouagui H."/>
            <person name="Chemao Elfihri M.-W."/>
            <person name="Ibrahimi A."/>
            <person name="Sbabou L."/>
            <person name="Aurag J."/>
        </authorList>
    </citation>
    <scope>NUCLEOTIDE SEQUENCE</scope>
    <source>
        <strain evidence="2">LMR678</strain>
    </source>
</reference>
<evidence type="ECO:0008006" key="4">
    <source>
        <dbReference type="Google" id="ProtNLM"/>
    </source>
</evidence>
<accession>A0ABT4KKB8</accession>
<keyword evidence="1" id="KW-1133">Transmembrane helix</keyword>
<dbReference type="RefSeq" id="WP_173509374.1">
    <property type="nucleotide sequence ID" value="NZ_JABEKV010000001.1"/>
</dbReference>
<dbReference type="Proteomes" id="UP001079430">
    <property type="component" value="Unassembled WGS sequence"/>
</dbReference>
<proteinExistence type="predicted"/>
<comment type="caution">
    <text evidence="2">The sequence shown here is derived from an EMBL/GenBank/DDBJ whole genome shotgun (WGS) entry which is preliminary data.</text>
</comment>
<feature type="transmembrane region" description="Helical" evidence="1">
    <location>
        <begin position="27"/>
        <end position="48"/>
    </location>
</feature>
<keyword evidence="1" id="KW-0812">Transmembrane</keyword>
<name>A0ABT4KKB8_9HYPH</name>